<keyword evidence="1" id="KW-0812">Transmembrane</keyword>
<sequence>MMKRFDTWASLVFLLIGIAFVVGSTQLSTSAFGSSVGPDIFPMGLGSILILLSARLMFETFKAPVAAKQQAHVESAATAEEEDEAIVPSKPNYKGFFLIFGAAFLYAFFLEDIGYPIGTFLFLLFAFQVMERGKWLVSTIIAAAFSLGIYFVFVKILQGTLPGFPSFIPL</sequence>
<dbReference type="AlphaFoldDB" id="A0A559IXF7"/>
<evidence type="ECO:0000313" key="3">
    <source>
        <dbReference type="EMBL" id="TVX92293.1"/>
    </source>
</evidence>
<comment type="caution">
    <text evidence="3">The sequence shown here is derived from an EMBL/GenBank/DDBJ whole genome shotgun (WGS) entry which is preliminary data.</text>
</comment>
<feature type="transmembrane region" description="Helical" evidence="1">
    <location>
        <begin position="96"/>
        <end position="129"/>
    </location>
</feature>
<name>A0A559IXF7_9BACL</name>
<gene>
    <name evidence="3" type="ORF">FPZ44_03965</name>
</gene>
<keyword evidence="1" id="KW-0472">Membrane</keyword>
<keyword evidence="1" id="KW-1133">Transmembrane helix</keyword>
<evidence type="ECO:0000313" key="4">
    <source>
        <dbReference type="Proteomes" id="UP000318102"/>
    </source>
</evidence>
<dbReference type="EMBL" id="VNJK01000001">
    <property type="protein sequence ID" value="TVX92293.1"/>
    <property type="molecule type" value="Genomic_DNA"/>
</dbReference>
<evidence type="ECO:0000256" key="1">
    <source>
        <dbReference type="SAM" id="Phobius"/>
    </source>
</evidence>
<dbReference type="OrthoDB" id="1683098at2"/>
<protein>
    <submittedName>
        <fullName evidence="3">Tripartite tricarboxylate transporter TctB family protein</fullName>
    </submittedName>
</protein>
<keyword evidence="4" id="KW-1185">Reference proteome</keyword>
<reference evidence="3 4" key="1">
    <citation type="submission" date="2019-07" db="EMBL/GenBank/DDBJ databases">
        <authorList>
            <person name="Kim J."/>
        </authorList>
    </citation>
    <scope>NUCLEOTIDE SEQUENCE [LARGE SCALE GENOMIC DNA]</scope>
    <source>
        <strain evidence="3 4">N4</strain>
    </source>
</reference>
<dbReference type="RefSeq" id="WP_144987615.1">
    <property type="nucleotide sequence ID" value="NZ_VNJK01000001.1"/>
</dbReference>
<dbReference type="InterPro" id="IPR009936">
    <property type="entry name" value="DUF1468"/>
</dbReference>
<dbReference type="Proteomes" id="UP000318102">
    <property type="component" value="Unassembled WGS sequence"/>
</dbReference>
<dbReference type="Pfam" id="PF07331">
    <property type="entry name" value="TctB"/>
    <property type="match status" value="1"/>
</dbReference>
<evidence type="ECO:0000259" key="2">
    <source>
        <dbReference type="Pfam" id="PF07331"/>
    </source>
</evidence>
<accession>A0A559IXF7</accession>
<feature type="transmembrane region" description="Helical" evidence="1">
    <location>
        <begin position="40"/>
        <end position="58"/>
    </location>
</feature>
<proteinExistence type="predicted"/>
<organism evidence="3 4">
    <name type="scientific">Paenibacillus agilis</name>
    <dbReference type="NCBI Taxonomy" id="3020863"/>
    <lineage>
        <taxon>Bacteria</taxon>
        <taxon>Bacillati</taxon>
        <taxon>Bacillota</taxon>
        <taxon>Bacilli</taxon>
        <taxon>Bacillales</taxon>
        <taxon>Paenibacillaceae</taxon>
        <taxon>Paenibacillus</taxon>
    </lineage>
</organism>
<feature type="domain" description="DUF1468" evidence="2">
    <location>
        <begin position="8"/>
        <end position="162"/>
    </location>
</feature>
<feature type="transmembrane region" description="Helical" evidence="1">
    <location>
        <begin position="135"/>
        <end position="157"/>
    </location>
</feature>